<organism evidence="2 5">
    <name type="scientific">Escherichia coli</name>
    <dbReference type="NCBI Taxonomy" id="562"/>
    <lineage>
        <taxon>Bacteria</taxon>
        <taxon>Pseudomonadati</taxon>
        <taxon>Pseudomonadota</taxon>
        <taxon>Gammaproteobacteria</taxon>
        <taxon>Enterobacterales</taxon>
        <taxon>Enterobacteriaceae</taxon>
        <taxon>Escherichia</taxon>
    </lineage>
</organism>
<reference evidence="1" key="1">
    <citation type="journal article" date="2018" name="Genome Biol.">
        <title>SKESA: strategic k-mer extension for scrupulous assemblies.</title>
        <authorList>
            <person name="Souvorov A."/>
            <person name="Agarwala R."/>
            <person name="Lipman D.J."/>
        </authorList>
    </citation>
    <scope>NUCLEOTIDE SEQUENCE [LARGE SCALE GENOMIC DNA]</scope>
    <source>
        <strain evidence="1">EC00605</strain>
    </source>
</reference>
<evidence type="ECO:0000313" key="3">
    <source>
        <dbReference type="EMBL" id="STM57963.1"/>
    </source>
</evidence>
<name>A0A2H9G457_ECOLX</name>
<sequence>MAYTATVIPVMIASPGDVAEERQVIREMIHEWNDINSARSKVMLTPIGWETHTSPELGVRPQKLINQRLLVDCDLLIGVFWTRLGSPTGNEASGTVEEIHRHLNAGKPAMIYFSSKPVAPESLDREQYESLKLFKTECMQKGLIESFNDLSDFKDKVRRQLSIIISSSPYLSSLISTINNSPDANTSQSLPESNLSADALSLLKLACVDDSGTIYVIRHLGGTDIQAGNQSFGGSSAREVARWEGALNELLSFDYVIERGAKGQMYYVTHKGWTFLESLNE</sequence>
<evidence type="ECO:0000313" key="4">
    <source>
        <dbReference type="Proteomes" id="UP000254088"/>
    </source>
</evidence>
<dbReference type="EMBL" id="UGEX01000002">
    <property type="protein sequence ID" value="STM57963.1"/>
    <property type="molecule type" value="Genomic_DNA"/>
</dbReference>
<reference evidence="2 5" key="4">
    <citation type="submission" date="2020-02" db="EMBL/GenBank/DDBJ databases">
        <title>WGS of Carbapenem-Resistant Enterobacteriaceae.</title>
        <authorList>
            <person name="Tokajian S."/>
            <person name="El Chaar M."/>
            <person name="El Khoury M."/>
        </authorList>
    </citation>
    <scope>NUCLEOTIDE SEQUENCE [LARGE SCALE GENOMIC DNA]</scope>
    <source>
        <strain evidence="2 5">ECM_75</strain>
    </source>
</reference>
<gene>
    <name evidence="2" type="ORF">G5603_10095</name>
    <name evidence="1" type="ORF">HL601_14405</name>
    <name evidence="3" type="ORF">NCTC10429_04559</name>
</gene>
<evidence type="ECO:0000313" key="5">
    <source>
        <dbReference type="Proteomes" id="UP000472856"/>
    </source>
</evidence>
<dbReference type="EMBL" id="JAAJRI010000005">
    <property type="protein sequence ID" value="NGE88535.1"/>
    <property type="molecule type" value="Genomic_DNA"/>
</dbReference>
<dbReference type="RefSeq" id="WP_000331918.1">
    <property type="nucleotide sequence ID" value="NZ_AP022098.1"/>
</dbReference>
<evidence type="ECO:0000313" key="2">
    <source>
        <dbReference type="EMBL" id="NGE88535.1"/>
    </source>
</evidence>
<dbReference type="AlphaFoldDB" id="A0A2H9G457"/>
<protein>
    <recommendedName>
        <fullName evidence="6">DUF4062 domain-containing protein</fullName>
    </recommendedName>
</protein>
<evidence type="ECO:0008006" key="6">
    <source>
        <dbReference type="Google" id="ProtNLM"/>
    </source>
</evidence>
<reference evidence="1" key="3">
    <citation type="submission" date="2019-09" db="EMBL/GenBank/DDBJ databases">
        <authorList>
            <consortium name="NCBI Pathogen Detection Project"/>
        </authorList>
    </citation>
    <scope>NUCLEOTIDE SEQUENCE</scope>
    <source>
        <strain evidence="1">EC00605</strain>
    </source>
</reference>
<accession>A0A2H9G457</accession>
<proteinExistence type="predicted"/>
<dbReference type="Proteomes" id="UP000254088">
    <property type="component" value="Unassembled WGS sequence"/>
</dbReference>
<dbReference type="EMBL" id="DABGZR010000014">
    <property type="protein sequence ID" value="HAJ0996791.1"/>
    <property type="molecule type" value="Genomic_DNA"/>
</dbReference>
<evidence type="ECO:0000313" key="1">
    <source>
        <dbReference type="EMBL" id="HAJ0996791.1"/>
    </source>
</evidence>
<reference evidence="3 4" key="2">
    <citation type="submission" date="2018-06" db="EMBL/GenBank/DDBJ databases">
        <authorList>
            <consortium name="Pathogen Informatics"/>
            <person name="Doyle S."/>
        </authorList>
    </citation>
    <scope>NUCLEOTIDE SEQUENCE [LARGE SCALE GENOMIC DNA]</scope>
    <source>
        <strain evidence="3 4">NCTC10429</strain>
    </source>
</reference>
<dbReference type="Proteomes" id="UP000472856">
    <property type="component" value="Unassembled WGS sequence"/>
</dbReference>